<sequence>MSQKQTAWYEQQMIKDMMGLFGGKAIRGITSAFSSSKILMGKAGLLSMAQLIKAVIDKKDRRALLIVDSFTQKFTRKVIENLDFCEIEYKIYSGVEPEVPLANVDGGAKMCEEFKPTVLIAIGGGSVMDAAKAIMIKYEKPDINFHMMLPIGDPLGLRKKIRYLVAIPTTSGTGSEVTSAAVLTDTNRTPYKKLAISNPEIVPDIAILDSDFVEDMPPSLTRGSGLDVLAHAVGSYVSNWGNPLADALNIAGIKETLKYLPRAYKYGKGDLEARSHMQLAAVLAGLGFSNTMPGIDHALGHSFGKIFKVHHGVAVGLFTPYSVGFQSKVTERWIDLCHIFGVTTEGKEKAVLLKEFLVAIKDFIHSIEGPSCIKELNEPTINKEEYFEKIDILADYADNDAVALTSYRPMNKNLFKKIFEYAWDGKDIDF</sequence>
<accession>A0A0F9UA34</accession>
<evidence type="ECO:0000259" key="3">
    <source>
        <dbReference type="Pfam" id="PF25137"/>
    </source>
</evidence>
<dbReference type="InterPro" id="IPR001670">
    <property type="entry name" value="ADH_Fe/GldA"/>
</dbReference>
<dbReference type="Gene3D" id="3.40.50.1970">
    <property type="match status" value="1"/>
</dbReference>
<evidence type="ECO:0000313" key="4">
    <source>
        <dbReference type="EMBL" id="KKN50473.1"/>
    </source>
</evidence>
<comment type="caution">
    <text evidence="4">The sequence shown here is derived from an EMBL/GenBank/DDBJ whole genome shotgun (WGS) entry which is preliminary data.</text>
</comment>
<dbReference type="AlphaFoldDB" id="A0A0F9UA34"/>
<gene>
    <name evidence="4" type="ORF">LCGC14_0632410</name>
</gene>
<dbReference type="FunFam" id="3.40.50.1970:FF:000003">
    <property type="entry name" value="Alcohol dehydrogenase, iron-containing"/>
    <property type="match status" value="1"/>
</dbReference>
<dbReference type="Pfam" id="PF00465">
    <property type="entry name" value="Fe-ADH"/>
    <property type="match status" value="1"/>
</dbReference>
<dbReference type="CDD" id="cd14862">
    <property type="entry name" value="Fe-ADH-like"/>
    <property type="match status" value="1"/>
</dbReference>
<name>A0A0F9UA34_9ZZZZ</name>
<dbReference type="GO" id="GO:0004022">
    <property type="term" value="F:alcohol dehydrogenase (NAD+) activity"/>
    <property type="evidence" value="ECO:0007669"/>
    <property type="project" value="TreeGrafter"/>
</dbReference>
<dbReference type="Pfam" id="PF25137">
    <property type="entry name" value="ADH_Fe_C"/>
    <property type="match status" value="1"/>
</dbReference>
<dbReference type="EMBL" id="LAZR01001112">
    <property type="protein sequence ID" value="KKN50473.1"/>
    <property type="molecule type" value="Genomic_DNA"/>
</dbReference>
<dbReference type="InterPro" id="IPR039697">
    <property type="entry name" value="Alcohol_dehydrogenase_Fe"/>
</dbReference>
<dbReference type="PANTHER" id="PTHR11496">
    <property type="entry name" value="ALCOHOL DEHYDROGENASE"/>
    <property type="match status" value="1"/>
</dbReference>
<dbReference type="PANTHER" id="PTHR11496:SF83">
    <property type="entry name" value="HYDROXYACID-OXOACID TRANSHYDROGENASE, MITOCHONDRIAL"/>
    <property type="match status" value="1"/>
</dbReference>
<keyword evidence="1" id="KW-0560">Oxidoreductase</keyword>
<reference evidence="4" key="1">
    <citation type="journal article" date="2015" name="Nature">
        <title>Complex archaea that bridge the gap between prokaryotes and eukaryotes.</title>
        <authorList>
            <person name="Spang A."/>
            <person name="Saw J.H."/>
            <person name="Jorgensen S.L."/>
            <person name="Zaremba-Niedzwiedzka K."/>
            <person name="Martijn J."/>
            <person name="Lind A.E."/>
            <person name="van Eijk R."/>
            <person name="Schleper C."/>
            <person name="Guy L."/>
            <person name="Ettema T.J."/>
        </authorList>
    </citation>
    <scope>NUCLEOTIDE SEQUENCE</scope>
</reference>
<evidence type="ECO:0000259" key="2">
    <source>
        <dbReference type="Pfam" id="PF00465"/>
    </source>
</evidence>
<dbReference type="GO" id="GO:0046872">
    <property type="term" value="F:metal ion binding"/>
    <property type="evidence" value="ECO:0007669"/>
    <property type="project" value="InterPro"/>
</dbReference>
<proteinExistence type="predicted"/>
<feature type="domain" description="Alcohol dehydrogenase iron-type/glycerol dehydrogenase GldA" evidence="2">
    <location>
        <begin position="37"/>
        <end position="209"/>
    </location>
</feature>
<dbReference type="GO" id="GO:0005739">
    <property type="term" value="C:mitochondrion"/>
    <property type="evidence" value="ECO:0007669"/>
    <property type="project" value="TreeGrafter"/>
</dbReference>
<dbReference type="InterPro" id="IPR056798">
    <property type="entry name" value="ADH_Fe_C"/>
</dbReference>
<organism evidence="4">
    <name type="scientific">marine sediment metagenome</name>
    <dbReference type="NCBI Taxonomy" id="412755"/>
    <lineage>
        <taxon>unclassified sequences</taxon>
        <taxon>metagenomes</taxon>
        <taxon>ecological metagenomes</taxon>
    </lineage>
</organism>
<dbReference type="SUPFAM" id="SSF56796">
    <property type="entry name" value="Dehydroquinate synthase-like"/>
    <property type="match status" value="1"/>
</dbReference>
<feature type="domain" description="Fe-containing alcohol dehydrogenase-like C-terminal" evidence="3">
    <location>
        <begin position="224"/>
        <end position="422"/>
    </location>
</feature>
<dbReference type="Gene3D" id="1.20.1090.10">
    <property type="entry name" value="Dehydroquinate synthase-like - alpha domain"/>
    <property type="match status" value="1"/>
</dbReference>
<evidence type="ECO:0000256" key="1">
    <source>
        <dbReference type="ARBA" id="ARBA00023002"/>
    </source>
</evidence>
<protein>
    <submittedName>
        <fullName evidence="4">Uncharacterized protein</fullName>
    </submittedName>
</protein>